<evidence type="ECO:0000259" key="4">
    <source>
        <dbReference type="PROSITE" id="PS50105"/>
    </source>
</evidence>
<keyword evidence="2" id="KW-0175">Coiled coil</keyword>
<dbReference type="WBParaSite" id="SSLN_0000995401-mRNA-1">
    <property type="protein sequence ID" value="SSLN_0000995401-mRNA-1"/>
    <property type="gene ID" value="SSLN_0000995401"/>
</dbReference>
<dbReference type="SMART" id="SM00454">
    <property type="entry name" value="SAM"/>
    <property type="match status" value="2"/>
</dbReference>
<proteinExistence type="predicted"/>
<keyword evidence="6" id="KW-1185">Reference proteome</keyword>
<dbReference type="PROSITE" id="PS50105">
    <property type="entry name" value="SAM_DOMAIN"/>
    <property type="match status" value="1"/>
</dbReference>
<dbReference type="InterPro" id="IPR001660">
    <property type="entry name" value="SAM"/>
</dbReference>
<keyword evidence="1" id="KW-0677">Repeat</keyword>
<dbReference type="Proteomes" id="UP000275846">
    <property type="component" value="Unassembled WGS sequence"/>
</dbReference>
<dbReference type="Pfam" id="PF00536">
    <property type="entry name" value="SAM_1"/>
    <property type="match status" value="1"/>
</dbReference>
<dbReference type="GO" id="GO:0007528">
    <property type="term" value="P:neuromuscular junction development"/>
    <property type="evidence" value="ECO:0007669"/>
    <property type="project" value="TreeGrafter"/>
</dbReference>
<feature type="region of interest" description="Disordered" evidence="3">
    <location>
        <begin position="188"/>
        <end position="213"/>
    </location>
</feature>
<feature type="region of interest" description="Disordered" evidence="3">
    <location>
        <begin position="122"/>
        <end position="163"/>
    </location>
</feature>
<reference evidence="7" key="1">
    <citation type="submission" date="2016-06" db="UniProtKB">
        <authorList>
            <consortium name="WormBaseParasite"/>
        </authorList>
    </citation>
    <scope>IDENTIFICATION</scope>
</reference>
<organism evidence="7">
    <name type="scientific">Schistocephalus solidus</name>
    <name type="common">Tapeworm</name>
    <dbReference type="NCBI Taxonomy" id="70667"/>
    <lineage>
        <taxon>Eukaryota</taxon>
        <taxon>Metazoa</taxon>
        <taxon>Spiralia</taxon>
        <taxon>Lophotrochozoa</taxon>
        <taxon>Platyhelminthes</taxon>
        <taxon>Cestoda</taxon>
        <taxon>Eucestoda</taxon>
        <taxon>Diphyllobothriidea</taxon>
        <taxon>Diphyllobothriidae</taxon>
        <taxon>Schistocephalus</taxon>
    </lineage>
</organism>
<sequence>MEDLGISKPLHLKKLLIHINLRTTSQLRATRETSYLPQINPHPEFSVTAWLEDLGLLMYREVFEYELIDAYVLNELTLADLQSMDITNELHMLSLRRGLQLLRQINFDLSQLSRRPIFRSPEPVKRLSSTSPPDLSEASAGEDAEEDDVFKAPAKQQKAEEDLDAEVDNYVALPAIMTRSGISVNSSRSLLSGRSSLPPKPEGSTRRTTSPVLSTLPCRSPLIRCLGELSSAKECQDNHQRVVPPDELALWTFHRLEVWLRDIELPEYVSNLRGSGLHGALFVFENRFTADTLADVLDIAANKTLLRRHLTDQFANLVGEQLMLRKQSCLSKPDVVPLTTFGKFKGFQTRKLLRLAKQLDLQVRMPHVDYLTEVLPGRTRRLR</sequence>
<dbReference type="InterPro" id="IPR013761">
    <property type="entry name" value="SAM/pointed_sf"/>
</dbReference>
<name>A0A183SZE4_SCHSO</name>
<dbReference type="GO" id="GO:0048786">
    <property type="term" value="C:presynaptic active zone"/>
    <property type="evidence" value="ECO:0007669"/>
    <property type="project" value="TreeGrafter"/>
</dbReference>
<dbReference type="AlphaFoldDB" id="A0A183SZE4"/>
<dbReference type="InterPro" id="IPR029515">
    <property type="entry name" value="Liprin"/>
</dbReference>
<dbReference type="PANTHER" id="PTHR12587">
    <property type="entry name" value="LAR INTERACTING PROTEIN LIP -RELATED PROTEIN"/>
    <property type="match status" value="1"/>
</dbReference>
<evidence type="ECO:0000313" key="5">
    <source>
        <dbReference type="EMBL" id="VDL95977.1"/>
    </source>
</evidence>
<dbReference type="PANTHER" id="PTHR12587:SF14">
    <property type="entry name" value="AT31531P"/>
    <property type="match status" value="1"/>
</dbReference>
<dbReference type="Gene3D" id="1.10.150.50">
    <property type="entry name" value="Transcription Factor, Ets-1"/>
    <property type="match status" value="2"/>
</dbReference>
<evidence type="ECO:0000256" key="2">
    <source>
        <dbReference type="ARBA" id="ARBA00023054"/>
    </source>
</evidence>
<evidence type="ECO:0000256" key="3">
    <source>
        <dbReference type="SAM" id="MobiDB-lite"/>
    </source>
</evidence>
<accession>A0A183SZE4</accession>
<protein>
    <submittedName>
        <fullName evidence="7">SAM domain-containing protein</fullName>
    </submittedName>
</protein>
<dbReference type="SUPFAM" id="SSF47769">
    <property type="entry name" value="SAM/Pointed domain"/>
    <property type="match status" value="1"/>
</dbReference>
<dbReference type="Pfam" id="PF07647">
    <property type="entry name" value="SAM_2"/>
    <property type="match status" value="1"/>
</dbReference>
<gene>
    <name evidence="5" type="ORF">SSLN_LOCUS9592</name>
</gene>
<dbReference type="STRING" id="70667.A0A183SZE4"/>
<feature type="domain" description="SAM" evidence="4">
    <location>
        <begin position="46"/>
        <end position="105"/>
    </location>
</feature>
<dbReference type="OrthoDB" id="6516566at2759"/>
<evidence type="ECO:0000313" key="7">
    <source>
        <dbReference type="WBParaSite" id="SSLN_0000995401-mRNA-1"/>
    </source>
</evidence>
<evidence type="ECO:0000313" key="6">
    <source>
        <dbReference type="Proteomes" id="UP000275846"/>
    </source>
</evidence>
<reference evidence="5 6" key="2">
    <citation type="submission" date="2018-11" db="EMBL/GenBank/DDBJ databases">
        <authorList>
            <consortium name="Pathogen Informatics"/>
        </authorList>
    </citation>
    <scope>NUCLEOTIDE SEQUENCE [LARGE SCALE GENOMIC DNA]</scope>
    <source>
        <strain evidence="5 6">NST_G2</strain>
    </source>
</reference>
<feature type="compositionally biased region" description="Low complexity" evidence="3">
    <location>
        <begin position="188"/>
        <end position="197"/>
    </location>
</feature>
<evidence type="ECO:0000256" key="1">
    <source>
        <dbReference type="ARBA" id="ARBA00022737"/>
    </source>
</evidence>
<dbReference type="EMBL" id="UYSU01035334">
    <property type="protein sequence ID" value="VDL95977.1"/>
    <property type="molecule type" value="Genomic_DNA"/>
</dbReference>